<dbReference type="STRING" id="395965.Msil_3055"/>
<evidence type="ECO:0000313" key="3">
    <source>
        <dbReference type="Proteomes" id="UP000002257"/>
    </source>
</evidence>
<dbReference type="OrthoDB" id="1685145at2"/>
<gene>
    <name evidence="2" type="ordered locus">Msil_3055</name>
</gene>
<feature type="domain" description="DUF2460" evidence="1">
    <location>
        <begin position="6"/>
        <end position="201"/>
    </location>
</feature>
<dbReference type="EMBL" id="CP001280">
    <property type="protein sequence ID" value="ACK51965.1"/>
    <property type="molecule type" value="Genomic_DNA"/>
</dbReference>
<evidence type="ECO:0000259" key="1">
    <source>
        <dbReference type="Pfam" id="PF09343"/>
    </source>
</evidence>
<dbReference type="RefSeq" id="WP_012592034.1">
    <property type="nucleotide sequence ID" value="NC_011666.1"/>
</dbReference>
<proteinExistence type="predicted"/>
<dbReference type="Proteomes" id="UP000002257">
    <property type="component" value="Chromosome"/>
</dbReference>
<protein>
    <recommendedName>
        <fullName evidence="1">DUF2460 domain-containing protein</fullName>
    </recommendedName>
</protein>
<keyword evidence="3" id="KW-1185">Reference proteome</keyword>
<organism evidence="2 3">
    <name type="scientific">Methylocella silvestris (strain DSM 15510 / CIP 108128 / LMG 27833 / NCIMB 13906 / BL2)</name>
    <dbReference type="NCBI Taxonomy" id="395965"/>
    <lineage>
        <taxon>Bacteria</taxon>
        <taxon>Pseudomonadati</taxon>
        <taxon>Pseudomonadota</taxon>
        <taxon>Alphaproteobacteria</taxon>
        <taxon>Hyphomicrobiales</taxon>
        <taxon>Beijerinckiaceae</taxon>
        <taxon>Methylocella</taxon>
    </lineage>
</organism>
<dbReference type="eggNOG" id="COG5448">
    <property type="taxonomic scope" value="Bacteria"/>
</dbReference>
<reference evidence="2 3" key="1">
    <citation type="journal article" date="2010" name="J. Bacteriol.">
        <title>Complete genome sequence of the aerobic facultative methanotroph Methylocella silvestris BL2.</title>
        <authorList>
            <person name="Chen Y."/>
            <person name="Crombie A."/>
            <person name="Rahman M.T."/>
            <person name="Dedysh S.N."/>
            <person name="Liesack W."/>
            <person name="Stott M.B."/>
            <person name="Alam M."/>
            <person name="Theisen A.R."/>
            <person name="Murrell J.C."/>
            <person name="Dunfield P.F."/>
        </authorList>
    </citation>
    <scope>NUCLEOTIDE SEQUENCE [LARGE SCALE GENOMIC DNA]</scope>
    <source>
        <strain evidence="3">DSM 15510 / CIP 108128 / LMG 27833 / NCIMB 13906 / BL2</strain>
    </source>
</reference>
<dbReference type="InterPro" id="IPR011740">
    <property type="entry name" value="DUF2460"/>
</dbReference>
<evidence type="ECO:0000313" key="2">
    <source>
        <dbReference type="EMBL" id="ACK51965.1"/>
    </source>
</evidence>
<dbReference type="AlphaFoldDB" id="B8EKT7"/>
<sequence length="202" mass="22200">MTTLVFPSLPGQSWSVHKRPTFSTRVVSHTSGREARTPNYAYPLYEFELSFEGLASTHDFPGVGVNSLQSLLGLYLQCQGQFGTFLYTDPSDNYAIGQALGIGDGTAVTFPFVRTLGGFTEPVGWVLTVQNIYLNGAPQTSGWTIAAPNALAFSTPPLPNVNITADFTFAYECRFVDDETDFENFMAGLWQVQSLKFRSVKP</sequence>
<name>B8EKT7_METSB</name>
<dbReference type="KEGG" id="msl:Msil_3055"/>
<dbReference type="HOGENOM" id="CLU_093046_0_0_5"/>
<dbReference type="Pfam" id="PF09343">
    <property type="entry name" value="DUF2460"/>
    <property type="match status" value="1"/>
</dbReference>
<accession>B8EKT7</accession>